<name>A0A916WNZ6_9MICO</name>
<gene>
    <name evidence="1" type="ORF">GCM10011492_05800</name>
</gene>
<sequence>MPPGATQAILKSRSIQEEHLVSTASKVPGHVFVIHGKVQDVTCDAALIPTDTRFSVRAQWWQGVIGLDAAPRRPANWKDSGCAQDGTNGRFWYVDVTNDGETLGVAALLPRLGDVIGSVVDKLPKVPVRGRVRHLVTMPLLGSGGGGLGHDEAVQQIRALTELAERFEVDLAIVVPNRAVFEALQRQRANSVTPRSINAEAERLGQLVRQGALSLMIGAGVSMGAGLPGWTELLDQLKDSLVSDAEIVASKEFSGLPPLDQAELLQRIRERGIADGVIAAVTRKAGGKLIRPALGHFLLAGLRCRQVATTNYDLLYEAAVTSQGDAQRIHSLPYERPDPGNPWILKLHGDVKHNDLVLSRSSFVEYDGSRSATGAVFQAMLMTSHVLFVGLSFTDDNVLRLTHEVTSAPVEGDTVLGTTLSLGKSAVRKVLWNGILNWVEIEGPSQCPDRPVDWAKDDEDIADADARWKMGWQVRELEIFLDTVALWSVPNS</sequence>
<dbReference type="Pfam" id="PF13289">
    <property type="entry name" value="SIR2_2"/>
    <property type="match status" value="1"/>
</dbReference>
<evidence type="ECO:0000313" key="1">
    <source>
        <dbReference type="EMBL" id="GGB18779.1"/>
    </source>
</evidence>
<dbReference type="InterPro" id="IPR029035">
    <property type="entry name" value="DHS-like_NAD/FAD-binding_dom"/>
</dbReference>
<keyword evidence="2" id="KW-1185">Reference proteome</keyword>
<proteinExistence type="predicted"/>
<evidence type="ECO:0000313" key="2">
    <source>
        <dbReference type="Proteomes" id="UP000636793"/>
    </source>
</evidence>
<reference evidence="1" key="1">
    <citation type="journal article" date="2014" name="Int. J. Syst. Evol. Microbiol.">
        <title>Complete genome sequence of Corynebacterium casei LMG S-19264T (=DSM 44701T), isolated from a smear-ripened cheese.</title>
        <authorList>
            <consortium name="US DOE Joint Genome Institute (JGI-PGF)"/>
            <person name="Walter F."/>
            <person name="Albersmeier A."/>
            <person name="Kalinowski J."/>
            <person name="Ruckert C."/>
        </authorList>
    </citation>
    <scope>NUCLEOTIDE SEQUENCE</scope>
    <source>
        <strain evidence="1">CGMCC 1.15085</strain>
    </source>
</reference>
<dbReference type="SUPFAM" id="SSF52467">
    <property type="entry name" value="DHS-like NAD/FAD-binding domain"/>
    <property type="match status" value="1"/>
</dbReference>
<dbReference type="Proteomes" id="UP000636793">
    <property type="component" value="Unassembled WGS sequence"/>
</dbReference>
<protein>
    <submittedName>
        <fullName evidence="1">SIR2 family protein</fullName>
    </submittedName>
</protein>
<comment type="caution">
    <text evidence="1">The sequence shown here is derived from an EMBL/GenBank/DDBJ whole genome shotgun (WGS) entry which is preliminary data.</text>
</comment>
<accession>A0A916WNZ6</accession>
<reference evidence="1" key="2">
    <citation type="submission" date="2020-09" db="EMBL/GenBank/DDBJ databases">
        <authorList>
            <person name="Sun Q."/>
            <person name="Zhou Y."/>
        </authorList>
    </citation>
    <scope>NUCLEOTIDE SEQUENCE</scope>
    <source>
        <strain evidence="1">CGMCC 1.15085</strain>
    </source>
</reference>
<organism evidence="1 2">
    <name type="scientific">Flexivirga endophytica</name>
    <dbReference type="NCBI Taxonomy" id="1849103"/>
    <lineage>
        <taxon>Bacteria</taxon>
        <taxon>Bacillati</taxon>
        <taxon>Actinomycetota</taxon>
        <taxon>Actinomycetes</taxon>
        <taxon>Micrococcales</taxon>
        <taxon>Dermacoccaceae</taxon>
        <taxon>Flexivirga</taxon>
    </lineage>
</organism>
<dbReference type="EMBL" id="BMHI01000001">
    <property type="protein sequence ID" value="GGB18779.1"/>
    <property type="molecule type" value="Genomic_DNA"/>
</dbReference>
<dbReference type="AlphaFoldDB" id="A0A916WNZ6"/>